<dbReference type="AlphaFoldDB" id="A0A8J8NVW6"/>
<reference evidence="2" key="1">
    <citation type="submission" date="2019-06" db="EMBL/GenBank/DDBJ databases">
        <authorList>
            <person name="Zheng W."/>
        </authorList>
    </citation>
    <scope>NUCLEOTIDE SEQUENCE</scope>
    <source>
        <strain evidence="2">QDHG01</strain>
    </source>
</reference>
<sequence length="177" mass="19559">MHPLPIYRTTSKTSRKLMRYRHVPKLFQALSVYGLASNLLTGSFIMAGLWTLPGLLALQIASNISANAKAIVKSVNLLPFGMIVEVENLEGGRKQYAIKHLRAPSEREVEAIIRGGQEAAEAMIKANTPIIVEPKAGLIVELLYIDEKNNEFNDDAVKQEMLGCVVKGIEVRFAVKE</sequence>
<dbReference type="Proteomes" id="UP000785679">
    <property type="component" value="Unassembled WGS sequence"/>
</dbReference>
<proteinExistence type="predicted"/>
<accession>A0A8J8NVW6</accession>
<evidence type="ECO:0000313" key="3">
    <source>
        <dbReference type="Proteomes" id="UP000785679"/>
    </source>
</evidence>
<dbReference type="EMBL" id="RRYP01006514">
    <property type="protein sequence ID" value="TNV81146.1"/>
    <property type="molecule type" value="Genomic_DNA"/>
</dbReference>
<keyword evidence="3" id="KW-1185">Reference proteome</keyword>
<feature type="transmembrane region" description="Helical" evidence="1">
    <location>
        <begin position="26"/>
        <end position="50"/>
    </location>
</feature>
<name>A0A8J8NVW6_HALGN</name>
<keyword evidence="1" id="KW-0812">Transmembrane</keyword>
<evidence type="ECO:0000256" key="1">
    <source>
        <dbReference type="SAM" id="Phobius"/>
    </source>
</evidence>
<protein>
    <submittedName>
        <fullName evidence="2">Uncharacterized protein</fullName>
    </submittedName>
</protein>
<organism evidence="2 3">
    <name type="scientific">Halteria grandinella</name>
    <dbReference type="NCBI Taxonomy" id="5974"/>
    <lineage>
        <taxon>Eukaryota</taxon>
        <taxon>Sar</taxon>
        <taxon>Alveolata</taxon>
        <taxon>Ciliophora</taxon>
        <taxon>Intramacronucleata</taxon>
        <taxon>Spirotrichea</taxon>
        <taxon>Stichotrichia</taxon>
        <taxon>Sporadotrichida</taxon>
        <taxon>Halteriidae</taxon>
        <taxon>Halteria</taxon>
    </lineage>
</organism>
<evidence type="ECO:0000313" key="2">
    <source>
        <dbReference type="EMBL" id="TNV81146.1"/>
    </source>
</evidence>
<keyword evidence="1" id="KW-0472">Membrane</keyword>
<gene>
    <name evidence="2" type="ORF">FGO68_gene1619</name>
</gene>
<comment type="caution">
    <text evidence="2">The sequence shown here is derived from an EMBL/GenBank/DDBJ whole genome shotgun (WGS) entry which is preliminary data.</text>
</comment>
<keyword evidence="1" id="KW-1133">Transmembrane helix</keyword>